<name>A0A5C6S6S4_9RHOB</name>
<proteinExistence type="predicted"/>
<dbReference type="PRINTS" id="PR00037">
    <property type="entry name" value="HTHLACR"/>
</dbReference>
<dbReference type="GO" id="GO:0003677">
    <property type="term" value="F:DNA binding"/>
    <property type="evidence" value="ECO:0007669"/>
    <property type="project" value="UniProtKB-KW"/>
</dbReference>
<dbReference type="Pfam" id="PF00455">
    <property type="entry name" value="DeoRC"/>
    <property type="match status" value="1"/>
</dbReference>
<dbReference type="InterPro" id="IPR036388">
    <property type="entry name" value="WH-like_DNA-bd_sf"/>
</dbReference>
<evidence type="ECO:0000313" key="7">
    <source>
        <dbReference type="Proteomes" id="UP000321562"/>
    </source>
</evidence>
<evidence type="ECO:0000256" key="1">
    <source>
        <dbReference type="ARBA" id="ARBA00022491"/>
    </source>
</evidence>
<evidence type="ECO:0000256" key="2">
    <source>
        <dbReference type="ARBA" id="ARBA00023015"/>
    </source>
</evidence>
<organism evidence="6 7">
    <name type="scientific">Paracoccus aurantiacus</name>
    <dbReference type="NCBI Taxonomy" id="2599412"/>
    <lineage>
        <taxon>Bacteria</taxon>
        <taxon>Pseudomonadati</taxon>
        <taxon>Pseudomonadota</taxon>
        <taxon>Alphaproteobacteria</taxon>
        <taxon>Rhodobacterales</taxon>
        <taxon>Paracoccaceae</taxon>
        <taxon>Paracoccus</taxon>
    </lineage>
</organism>
<dbReference type="PANTHER" id="PTHR30363:SF4">
    <property type="entry name" value="GLYCEROL-3-PHOSPHATE REGULON REPRESSOR"/>
    <property type="match status" value="1"/>
</dbReference>
<dbReference type="RefSeq" id="WP_147098044.1">
    <property type="nucleotide sequence ID" value="NZ_JBHUFH010000011.1"/>
</dbReference>
<evidence type="ECO:0000259" key="5">
    <source>
        <dbReference type="PROSITE" id="PS51000"/>
    </source>
</evidence>
<dbReference type="SMART" id="SM01134">
    <property type="entry name" value="DeoRC"/>
    <property type="match status" value="1"/>
</dbReference>
<dbReference type="Gene3D" id="1.10.10.10">
    <property type="entry name" value="Winged helix-like DNA-binding domain superfamily/Winged helix DNA-binding domain"/>
    <property type="match status" value="1"/>
</dbReference>
<gene>
    <name evidence="6" type="ORF">FQV27_10300</name>
</gene>
<dbReference type="SMART" id="SM00420">
    <property type="entry name" value="HTH_DEOR"/>
    <property type="match status" value="1"/>
</dbReference>
<keyword evidence="1" id="KW-0678">Repressor</keyword>
<dbReference type="SUPFAM" id="SSF100950">
    <property type="entry name" value="NagB/RpiA/CoA transferase-like"/>
    <property type="match status" value="1"/>
</dbReference>
<dbReference type="InterPro" id="IPR014036">
    <property type="entry name" value="DeoR-like_C"/>
</dbReference>
<dbReference type="EMBL" id="VOPL01000003">
    <property type="protein sequence ID" value="TXB69334.1"/>
    <property type="molecule type" value="Genomic_DNA"/>
</dbReference>
<dbReference type="Pfam" id="PF08220">
    <property type="entry name" value="HTH_DeoR"/>
    <property type="match status" value="1"/>
</dbReference>
<dbReference type="PANTHER" id="PTHR30363">
    <property type="entry name" value="HTH-TYPE TRANSCRIPTIONAL REGULATOR SRLR-RELATED"/>
    <property type="match status" value="1"/>
</dbReference>
<dbReference type="InterPro" id="IPR036390">
    <property type="entry name" value="WH_DNA-bd_sf"/>
</dbReference>
<dbReference type="GO" id="GO:0003700">
    <property type="term" value="F:DNA-binding transcription factor activity"/>
    <property type="evidence" value="ECO:0007669"/>
    <property type="project" value="InterPro"/>
</dbReference>
<comment type="caution">
    <text evidence="6">The sequence shown here is derived from an EMBL/GenBank/DDBJ whole genome shotgun (WGS) entry which is preliminary data.</text>
</comment>
<dbReference type="InterPro" id="IPR050313">
    <property type="entry name" value="Carb_Metab_HTH_regulators"/>
</dbReference>
<dbReference type="PROSITE" id="PS00894">
    <property type="entry name" value="HTH_DEOR_1"/>
    <property type="match status" value="1"/>
</dbReference>
<evidence type="ECO:0000313" key="6">
    <source>
        <dbReference type="EMBL" id="TXB69334.1"/>
    </source>
</evidence>
<feature type="domain" description="HTH deoR-type" evidence="5">
    <location>
        <begin position="7"/>
        <end position="62"/>
    </location>
</feature>
<keyword evidence="7" id="KW-1185">Reference proteome</keyword>
<reference evidence="6 7" key="1">
    <citation type="submission" date="2019-08" db="EMBL/GenBank/DDBJ databases">
        <authorList>
            <person name="Ye J."/>
        </authorList>
    </citation>
    <scope>NUCLEOTIDE SEQUENCE [LARGE SCALE GENOMIC DNA]</scope>
    <source>
        <strain evidence="6 7">TK008</strain>
    </source>
</reference>
<dbReference type="Proteomes" id="UP000321562">
    <property type="component" value="Unassembled WGS sequence"/>
</dbReference>
<dbReference type="InterPro" id="IPR001034">
    <property type="entry name" value="DeoR_HTH"/>
</dbReference>
<keyword evidence="2" id="KW-0805">Transcription regulation</keyword>
<evidence type="ECO:0000256" key="3">
    <source>
        <dbReference type="ARBA" id="ARBA00023125"/>
    </source>
</evidence>
<keyword evidence="4" id="KW-0804">Transcription</keyword>
<sequence>MLDLNCPQTRQTLISERLDNNRPLIASELAAEFDISLDTLRRDLIALEQRGVLQRIRGGAIPASPPLPPYATRALRPEPGLDALAEAVAPMLAGLGTVILDGGTTMNVVAARLPEGFDGLVVTPAPSVALAALQRGARVHLIGGALCPDGAIATGGEAERAISQIAADICLLGACGLWPGFGLSAEDSAEAGVKRAMAGASRRVAVVALQSKLARRGRHRILGAEEIDLLVTDASPEETGPFRDAGTEVHHV</sequence>
<dbReference type="InterPro" id="IPR018356">
    <property type="entry name" value="Tscrpt_reg_HTH_DeoR_CS"/>
</dbReference>
<dbReference type="SUPFAM" id="SSF46785">
    <property type="entry name" value="Winged helix' DNA-binding domain"/>
    <property type="match status" value="1"/>
</dbReference>
<dbReference type="AlphaFoldDB" id="A0A5C6S6S4"/>
<dbReference type="InterPro" id="IPR037171">
    <property type="entry name" value="NagB/RpiA_transferase-like"/>
</dbReference>
<keyword evidence="3" id="KW-0238">DNA-binding</keyword>
<dbReference type="OrthoDB" id="9797223at2"/>
<protein>
    <submittedName>
        <fullName evidence="6">DeoR/GlpR transcriptional regulator</fullName>
    </submittedName>
</protein>
<dbReference type="PROSITE" id="PS51000">
    <property type="entry name" value="HTH_DEOR_2"/>
    <property type="match status" value="1"/>
</dbReference>
<accession>A0A5C6S6S4</accession>
<evidence type="ECO:0000256" key="4">
    <source>
        <dbReference type="ARBA" id="ARBA00023163"/>
    </source>
</evidence>